<keyword evidence="2" id="KW-1185">Reference proteome</keyword>
<dbReference type="Proteomes" id="UP001060215">
    <property type="component" value="Chromosome 5"/>
</dbReference>
<name>A0ACC0HF67_9ERIC</name>
<gene>
    <name evidence="1" type="ORF">LOK49_LG06G02761</name>
</gene>
<reference evidence="1 2" key="1">
    <citation type="journal article" date="2022" name="Plant J.">
        <title>Chromosome-level genome of Camellia lanceoleosa provides a valuable resource for understanding genome evolution and self-incompatibility.</title>
        <authorList>
            <person name="Gong W."/>
            <person name="Xiao S."/>
            <person name="Wang L."/>
            <person name="Liao Z."/>
            <person name="Chang Y."/>
            <person name="Mo W."/>
            <person name="Hu G."/>
            <person name="Li W."/>
            <person name="Zhao G."/>
            <person name="Zhu H."/>
            <person name="Hu X."/>
            <person name="Ji K."/>
            <person name="Xiang X."/>
            <person name="Song Q."/>
            <person name="Yuan D."/>
            <person name="Jin S."/>
            <person name="Zhang L."/>
        </authorList>
    </citation>
    <scope>NUCLEOTIDE SEQUENCE [LARGE SCALE GENOMIC DNA]</scope>
    <source>
        <strain evidence="1">SQ_2022a</strain>
    </source>
</reference>
<protein>
    <submittedName>
        <fullName evidence="1">Uncharacterized protein</fullName>
    </submittedName>
</protein>
<proteinExistence type="predicted"/>
<organism evidence="1 2">
    <name type="scientific">Camellia lanceoleosa</name>
    <dbReference type="NCBI Taxonomy" id="1840588"/>
    <lineage>
        <taxon>Eukaryota</taxon>
        <taxon>Viridiplantae</taxon>
        <taxon>Streptophyta</taxon>
        <taxon>Embryophyta</taxon>
        <taxon>Tracheophyta</taxon>
        <taxon>Spermatophyta</taxon>
        <taxon>Magnoliopsida</taxon>
        <taxon>eudicotyledons</taxon>
        <taxon>Gunneridae</taxon>
        <taxon>Pentapetalae</taxon>
        <taxon>asterids</taxon>
        <taxon>Ericales</taxon>
        <taxon>Theaceae</taxon>
        <taxon>Camellia</taxon>
    </lineage>
</organism>
<dbReference type="EMBL" id="CM045762">
    <property type="protein sequence ID" value="KAI8011629.1"/>
    <property type="molecule type" value="Genomic_DNA"/>
</dbReference>
<sequence length="165" mass="18246">MLLSHRSRVSVEPKKAIRKLPRVQHLYARLTGRLRSEDDEFEVLSSLHPTPAVCGFPTEEARVLIVETAKDGLVSSHRQRNLKCYQLMQMMLSLKSVLSSTWHHHIARRDGPRSRSSVHGRPQFVVFSSHPNSPPAYLAPVGGESEPATITVASPSVPLAGGNEP</sequence>
<evidence type="ECO:0000313" key="1">
    <source>
        <dbReference type="EMBL" id="KAI8011629.1"/>
    </source>
</evidence>
<evidence type="ECO:0000313" key="2">
    <source>
        <dbReference type="Proteomes" id="UP001060215"/>
    </source>
</evidence>
<accession>A0ACC0HF67</accession>
<comment type="caution">
    <text evidence="1">The sequence shown here is derived from an EMBL/GenBank/DDBJ whole genome shotgun (WGS) entry which is preliminary data.</text>
</comment>